<feature type="domain" description="Carrier" evidence="1">
    <location>
        <begin position="1"/>
        <end position="76"/>
    </location>
</feature>
<comment type="caution">
    <text evidence="2">The sequence shown here is derived from an EMBL/GenBank/DDBJ whole genome shotgun (WGS) entry which is preliminary data.</text>
</comment>
<evidence type="ECO:0000313" key="2">
    <source>
        <dbReference type="EMBL" id="RRQ87701.1"/>
    </source>
</evidence>
<proteinExistence type="predicted"/>
<sequence>MNHVYDRLVNLLHNKFEVPADRLGPTATLGELDLDSLAVVELYVTLQEEWGVALDDSAASAELTVAEVAHSVSEQLEPPTGPVPHDGSGR</sequence>
<dbReference type="Pfam" id="PF00550">
    <property type="entry name" value="PP-binding"/>
    <property type="match status" value="1"/>
</dbReference>
<dbReference type="InterPro" id="IPR036736">
    <property type="entry name" value="ACP-like_sf"/>
</dbReference>
<dbReference type="RefSeq" id="WP_093679394.1">
    <property type="nucleotide sequence ID" value="NZ_JBEXUN010000014.1"/>
</dbReference>
<name>A0A3R8QJF1_9ACTN</name>
<evidence type="ECO:0000259" key="1">
    <source>
        <dbReference type="PROSITE" id="PS50075"/>
    </source>
</evidence>
<dbReference type="EMBL" id="PDES01000003">
    <property type="protein sequence ID" value="RRQ87701.1"/>
    <property type="molecule type" value="Genomic_DNA"/>
</dbReference>
<dbReference type="Gene3D" id="1.10.1200.10">
    <property type="entry name" value="ACP-like"/>
    <property type="match status" value="1"/>
</dbReference>
<dbReference type="AlphaFoldDB" id="A0A3R8QJF1"/>
<dbReference type="InterPro" id="IPR009081">
    <property type="entry name" value="PP-bd_ACP"/>
</dbReference>
<accession>A0A3R8QJF1</accession>
<dbReference type="Proteomes" id="UP000276379">
    <property type="component" value="Unassembled WGS sequence"/>
</dbReference>
<dbReference type="PROSITE" id="PS50075">
    <property type="entry name" value="CARRIER"/>
    <property type="match status" value="1"/>
</dbReference>
<keyword evidence="3" id="KW-1185">Reference proteome</keyword>
<gene>
    <name evidence="2" type="ORF">CQW44_06570</name>
</gene>
<protein>
    <submittedName>
        <fullName evidence="2">Acyl carrier protein</fullName>
    </submittedName>
</protein>
<evidence type="ECO:0000313" key="3">
    <source>
        <dbReference type="Proteomes" id="UP000276379"/>
    </source>
</evidence>
<dbReference type="SUPFAM" id="SSF47336">
    <property type="entry name" value="ACP-like"/>
    <property type="match status" value="1"/>
</dbReference>
<reference evidence="2 3" key="1">
    <citation type="submission" date="2017-10" db="EMBL/GenBank/DDBJ databases">
        <title>Draft genome of actinobacteria isolated from guarana (Paullinia cupana (Mart.) Ducke.</title>
        <authorList>
            <person name="Siqueira K.A."/>
            <person name="Liotti R.G."/>
            <person name="Mendes T.A."/>
            <person name="Soares M.A."/>
        </authorList>
    </citation>
    <scope>NUCLEOTIDE SEQUENCE [LARGE SCALE GENOMIC DNA]</scope>
    <source>
        <strain evidence="2 3">199</strain>
    </source>
</reference>
<organism evidence="2 3">
    <name type="scientific">Streptomyces griseofuscus</name>
    <dbReference type="NCBI Taxonomy" id="146922"/>
    <lineage>
        <taxon>Bacteria</taxon>
        <taxon>Bacillati</taxon>
        <taxon>Actinomycetota</taxon>
        <taxon>Actinomycetes</taxon>
        <taxon>Kitasatosporales</taxon>
        <taxon>Streptomycetaceae</taxon>
        <taxon>Streptomyces</taxon>
    </lineage>
</organism>